<dbReference type="Pfam" id="PF00400">
    <property type="entry name" value="WD40"/>
    <property type="match status" value="4"/>
</dbReference>
<dbReference type="InterPro" id="IPR019775">
    <property type="entry name" value="WD40_repeat_CS"/>
</dbReference>
<feature type="repeat" description="WD" evidence="3">
    <location>
        <begin position="269"/>
        <end position="310"/>
    </location>
</feature>
<evidence type="ECO:0000256" key="4">
    <source>
        <dbReference type="SAM" id="MobiDB-lite"/>
    </source>
</evidence>
<feature type="repeat" description="WD" evidence="3">
    <location>
        <begin position="178"/>
        <end position="219"/>
    </location>
</feature>
<dbReference type="RefSeq" id="WP_354635601.1">
    <property type="nucleotide sequence ID" value="NZ_CP159837.1"/>
</dbReference>
<feature type="compositionally biased region" description="Polar residues" evidence="4">
    <location>
        <begin position="92"/>
        <end position="110"/>
    </location>
</feature>
<dbReference type="PANTHER" id="PTHR19848">
    <property type="entry name" value="WD40 REPEAT PROTEIN"/>
    <property type="match status" value="1"/>
</dbReference>
<accession>A0AAU8JET8</accession>
<keyword evidence="1 3" id="KW-0853">WD repeat</keyword>
<feature type="region of interest" description="Disordered" evidence="4">
    <location>
        <begin position="117"/>
        <end position="152"/>
    </location>
</feature>
<dbReference type="CDD" id="cd00200">
    <property type="entry name" value="WD40"/>
    <property type="match status" value="1"/>
</dbReference>
<evidence type="ECO:0000256" key="1">
    <source>
        <dbReference type="ARBA" id="ARBA00022574"/>
    </source>
</evidence>
<feature type="region of interest" description="Disordered" evidence="4">
    <location>
        <begin position="91"/>
        <end position="110"/>
    </location>
</feature>
<dbReference type="AlphaFoldDB" id="A0AAU8JET8"/>
<gene>
    <name evidence="5" type="ORF">ABWT76_000521</name>
</gene>
<dbReference type="EMBL" id="CP159837">
    <property type="protein sequence ID" value="XCM37734.1"/>
    <property type="molecule type" value="Genomic_DNA"/>
</dbReference>
<organism evidence="5">
    <name type="scientific">Planktothricoides raciborskii GIHE-MW2</name>
    <dbReference type="NCBI Taxonomy" id="2792601"/>
    <lineage>
        <taxon>Bacteria</taxon>
        <taxon>Bacillati</taxon>
        <taxon>Cyanobacteriota</taxon>
        <taxon>Cyanophyceae</taxon>
        <taxon>Oscillatoriophycideae</taxon>
        <taxon>Oscillatoriales</taxon>
        <taxon>Oscillatoriaceae</taxon>
        <taxon>Planktothricoides</taxon>
    </lineage>
</organism>
<name>A0AAU8JET8_9CYAN</name>
<dbReference type="PROSITE" id="PS00678">
    <property type="entry name" value="WD_REPEATS_1"/>
    <property type="match status" value="1"/>
</dbReference>
<keyword evidence="2" id="KW-0677">Repeat</keyword>
<dbReference type="InterPro" id="IPR020472">
    <property type="entry name" value="WD40_PAC1"/>
</dbReference>
<sequence length="351" mass="38216">MNIRKKIPKASAYVGQFIHVFAHPQTCLSLVQVIDFDCHMLKQKMRQSIKQDSGDALEPEDVENPTILQPHISTNAKIDKVLSILENRRRVGQSNHSKPANVLNQTTTGDRQIETLPPTTAAQPATPPVKNLVPSPTSPLPPKTTVTNPTAKGSGLTGKCIHTLKIWHVDTGKLLSTLVGHSSFVYSVAFSPEGKTLASGSADKSIKIWQVSNGELLRTLISYAPVNSVAFSPDRQFLVSAGGDERIKLWQLNTSHLGPHTRPAPTQTLTGQTGEIFSLAFSPRSPILASSSYDKTINLWNFQTGNLLSTLTGHLHSVRSLAFSANGMTLVSASHDKTIKLWQIIPETKKS</sequence>
<dbReference type="PRINTS" id="PR00320">
    <property type="entry name" value="GPROTEINBRPT"/>
</dbReference>
<proteinExistence type="predicted"/>
<evidence type="ECO:0000256" key="3">
    <source>
        <dbReference type="PROSITE-ProRule" id="PRU00221"/>
    </source>
</evidence>
<evidence type="ECO:0000256" key="2">
    <source>
        <dbReference type="ARBA" id="ARBA00022737"/>
    </source>
</evidence>
<dbReference type="PROSITE" id="PS50294">
    <property type="entry name" value="WD_REPEATS_REGION"/>
    <property type="match status" value="4"/>
</dbReference>
<dbReference type="Gene3D" id="2.130.10.10">
    <property type="entry name" value="YVTN repeat-like/Quinoprotein amine dehydrogenase"/>
    <property type="match status" value="2"/>
</dbReference>
<dbReference type="PROSITE" id="PS50082">
    <property type="entry name" value="WD_REPEATS_2"/>
    <property type="match status" value="4"/>
</dbReference>
<dbReference type="SMART" id="SM00320">
    <property type="entry name" value="WD40"/>
    <property type="match status" value="4"/>
</dbReference>
<dbReference type="PANTHER" id="PTHR19848:SF8">
    <property type="entry name" value="F-BOX AND WD REPEAT DOMAIN CONTAINING 7"/>
    <property type="match status" value="1"/>
</dbReference>
<dbReference type="InterPro" id="IPR001680">
    <property type="entry name" value="WD40_rpt"/>
</dbReference>
<feature type="repeat" description="WD" evidence="3">
    <location>
        <begin position="226"/>
        <end position="254"/>
    </location>
</feature>
<evidence type="ECO:0000313" key="5">
    <source>
        <dbReference type="EMBL" id="XCM37734.1"/>
    </source>
</evidence>
<protein>
    <submittedName>
        <fullName evidence="5">WD40 repeat domain-containing protein</fullName>
    </submittedName>
</protein>
<dbReference type="InterPro" id="IPR015943">
    <property type="entry name" value="WD40/YVTN_repeat-like_dom_sf"/>
</dbReference>
<dbReference type="SUPFAM" id="SSF50978">
    <property type="entry name" value="WD40 repeat-like"/>
    <property type="match status" value="1"/>
</dbReference>
<dbReference type="InterPro" id="IPR036322">
    <property type="entry name" value="WD40_repeat_dom_sf"/>
</dbReference>
<reference evidence="5" key="1">
    <citation type="submission" date="2024-07" db="EMBL/GenBank/DDBJ databases">
        <authorList>
            <person name="Kim Y.J."/>
            <person name="Jeong J.Y."/>
        </authorList>
    </citation>
    <scope>NUCLEOTIDE SEQUENCE</scope>
    <source>
        <strain evidence="5">GIHE-MW2</strain>
    </source>
</reference>
<feature type="repeat" description="WD" evidence="3">
    <location>
        <begin position="311"/>
        <end position="344"/>
    </location>
</feature>